<feature type="domain" description="SRP54-type proteins GTP-binding" evidence="10">
    <location>
        <begin position="290"/>
        <end position="303"/>
    </location>
</feature>
<keyword evidence="4 9" id="KW-0378">Hydrolase</keyword>
<keyword evidence="3 9" id="KW-0547">Nucleotide-binding</keyword>
<evidence type="ECO:0000259" key="10">
    <source>
        <dbReference type="PROSITE" id="PS00300"/>
    </source>
</evidence>
<dbReference type="RefSeq" id="WP_281764597.1">
    <property type="nucleotide sequence ID" value="NZ_BRVO01000001.1"/>
</dbReference>
<keyword evidence="7 9" id="KW-0675">Receptor</keyword>
<comment type="subunit">
    <text evidence="9">Part of the signal recognition particle protein translocation system, which is composed of SRP and FtsY.</text>
</comment>
<name>A0ABQ5MHW1_9FLAO</name>
<feature type="binding site" evidence="9">
    <location>
        <begin position="269"/>
        <end position="272"/>
    </location>
    <ligand>
        <name>GTP</name>
        <dbReference type="ChEBI" id="CHEBI:37565"/>
    </ligand>
</feature>
<evidence type="ECO:0000256" key="8">
    <source>
        <dbReference type="ARBA" id="ARBA00048027"/>
    </source>
</evidence>
<dbReference type="NCBIfam" id="TIGR00064">
    <property type="entry name" value="ftsY"/>
    <property type="match status" value="1"/>
</dbReference>
<dbReference type="Gene3D" id="3.40.50.300">
    <property type="entry name" value="P-loop containing nucleotide triphosphate hydrolases"/>
    <property type="match status" value="1"/>
</dbReference>
<dbReference type="Gene3D" id="1.20.120.140">
    <property type="entry name" value="Signal recognition particle SRP54, nucleotide-binding domain"/>
    <property type="match status" value="1"/>
</dbReference>
<gene>
    <name evidence="9 11" type="primary">ftsY</name>
    <name evidence="11" type="ORF">Y10_13460</name>
</gene>
<dbReference type="PANTHER" id="PTHR43134:SF1">
    <property type="entry name" value="SIGNAL RECOGNITION PARTICLE RECEPTOR SUBUNIT ALPHA"/>
    <property type="match status" value="1"/>
</dbReference>
<dbReference type="Pfam" id="PF00448">
    <property type="entry name" value="SRP54"/>
    <property type="match status" value="1"/>
</dbReference>
<dbReference type="SUPFAM" id="SSF47364">
    <property type="entry name" value="Domain of the SRP/SRP receptor G-proteins"/>
    <property type="match status" value="1"/>
</dbReference>
<feature type="binding site" evidence="9">
    <location>
        <begin position="205"/>
        <end position="209"/>
    </location>
    <ligand>
        <name>GTP</name>
        <dbReference type="ChEBI" id="CHEBI:37565"/>
    </ligand>
</feature>
<evidence type="ECO:0000313" key="12">
    <source>
        <dbReference type="Proteomes" id="UP001143543"/>
    </source>
</evidence>
<keyword evidence="2 9" id="KW-0963">Cytoplasm</keyword>
<proteinExistence type="inferred from homology"/>
<comment type="function">
    <text evidence="9">Involved in targeting and insertion of nascent membrane proteins into the cytoplasmic membrane. Acts as a receptor for the complex formed by the signal recognition particle (SRP) and the ribosome-nascent chain (RNC).</text>
</comment>
<dbReference type="SMART" id="SM00382">
    <property type="entry name" value="AAA"/>
    <property type="match status" value="1"/>
</dbReference>
<dbReference type="InterPro" id="IPR036225">
    <property type="entry name" value="SRP/SRP_N"/>
</dbReference>
<dbReference type="SMART" id="SM00963">
    <property type="entry name" value="SRP54_N"/>
    <property type="match status" value="1"/>
</dbReference>
<evidence type="ECO:0000256" key="7">
    <source>
        <dbReference type="ARBA" id="ARBA00023170"/>
    </source>
</evidence>
<dbReference type="SUPFAM" id="SSF52540">
    <property type="entry name" value="P-loop containing nucleoside triphosphate hydrolases"/>
    <property type="match status" value="1"/>
</dbReference>
<comment type="caution">
    <text evidence="11">The sequence shown here is derived from an EMBL/GenBank/DDBJ whole genome shotgun (WGS) entry which is preliminary data.</text>
</comment>
<dbReference type="CDD" id="cd17874">
    <property type="entry name" value="FtsY"/>
    <property type="match status" value="1"/>
</dbReference>
<evidence type="ECO:0000256" key="3">
    <source>
        <dbReference type="ARBA" id="ARBA00022741"/>
    </source>
</evidence>
<evidence type="ECO:0000313" key="11">
    <source>
        <dbReference type="EMBL" id="GLB48978.1"/>
    </source>
</evidence>
<evidence type="ECO:0000256" key="9">
    <source>
        <dbReference type="HAMAP-Rule" id="MF_00920"/>
    </source>
</evidence>
<dbReference type="InterPro" id="IPR004390">
    <property type="entry name" value="SR_rcpt_FtsY"/>
</dbReference>
<dbReference type="InterPro" id="IPR027417">
    <property type="entry name" value="P-loop_NTPase"/>
</dbReference>
<evidence type="ECO:0000256" key="2">
    <source>
        <dbReference type="ARBA" id="ARBA00022490"/>
    </source>
</evidence>
<dbReference type="EC" id="3.6.5.4" evidence="9"/>
<dbReference type="PANTHER" id="PTHR43134">
    <property type="entry name" value="SIGNAL RECOGNITION PARTICLE RECEPTOR SUBUNIT ALPHA"/>
    <property type="match status" value="1"/>
</dbReference>
<dbReference type="InterPro" id="IPR013822">
    <property type="entry name" value="Signal_recog_particl_SRP54_hlx"/>
</dbReference>
<keyword evidence="6 9" id="KW-0472">Membrane</keyword>
<evidence type="ECO:0000256" key="1">
    <source>
        <dbReference type="ARBA" id="ARBA00022475"/>
    </source>
</evidence>
<dbReference type="InterPro" id="IPR000897">
    <property type="entry name" value="SRP54_GTPase_dom"/>
</dbReference>
<dbReference type="EMBL" id="BRVO01000001">
    <property type="protein sequence ID" value="GLB48978.1"/>
    <property type="molecule type" value="Genomic_DNA"/>
</dbReference>
<dbReference type="SMART" id="SM00962">
    <property type="entry name" value="SRP54"/>
    <property type="match status" value="1"/>
</dbReference>
<organism evidence="11 12">
    <name type="scientific">Neptunitalea lumnitzerae</name>
    <dbReference type="NCBI Taxonomy" id="2965509"/>
    <lineage>
        <taxon>Bacteria</taxon>
        <taxon>Pseudomonadati</taxon>
        <taxon>Bacteroidota</taxon>
        <taxon>Flavobacteriia</taxon>
        <taxon>Flavobacteriales</taxon>
        <taxon>Flavobacteriaceae</taxon>
        <taxon>Neptunitalea</taxon>
    </lineage>
</organism>
<comment type="catalytic activity">
    <reaction evidence="8 9">
        <text>GTP + H2O = GDP + phosphate + H(+)</text>
        <dbReference type="Rhea" id="RHEA:19669"/>
        <dbReference type="ChEBI" id="CHEBI:15377"/>
        <dbReference type="ChEBI" id="CHEBI:15378"/>
        <dbReference type="ChEBI" id="CHEBI:37565"/>
        <dbReference type="ChEBI" id="CHEBI:43474"/>
        <dbReference type="ChEBI" id="CHEBI:58189"/>
        <dbReference type="EC" id="3.6.5.4"/>
    </reaction>
</comment>
<comment type="subcellular location">
    <subcellularLocation>
        <location evidence="9">Cell membrane</location>
        <topology evidence="9">Peripheral membrane protein</topology>
        <orientation evidence="9">Cytoplasmic side</orientation>
    </subcellularLocation>
    <subcellularLocation>
        <location evidence="9">Cytoplasm</location>
    </subcellularLocation>
</comment>
<keyword evidence="5 9" id="KW-0342">GTP-binding</keyword>
<dbReference type="InterPro" id="IPR042101">
    <property type="entry name" value="SRP54_N_sf"/>
</dbReference>
<keyword evidence="1 9" id="KW-1003">Cell membrane</keyword>
<sequence length="317" mass="34680">MSLFKRIFSSEKKETLDKGLEKSKDSFFSKLSKAVAGKSKVDDDVLDNLEEVLVTSDVGVETTLKIIERIEERVAKDKYLGTSELNVILREEIANLLAENNSGEETEFVVPGNKKPYVLMVVGVNGVGKTTTIGKLAYQFKKSGKKVVLGAADTFRAAAIDQLQIWADRVDIPIVKQQMGSDPASVAFDTLKSAVTMDADVVIIDTAGRLHNKVNLMNELSKVKRVMQKVIPDAPHDVLLVLDGSTGQNAFEQAKQFTKATEVTSLAVTKLDGTAKGGVVIGISDQFKIPVRYIGVGEGIEDLQVFNKFEFVDSFFK</sequence>
<dbReference type="Pfam" id="PF02881">
    <property type="entry name" value="SRP54_N"/>
    <property type="match status" value="1"/>
</dbReference>
<dbReference type="HAMAP" id="MF_00920">
    <property type="entry name" value="FtsY"/>
    <property type="match status" value="1"/>
</dbReference>
<evidence type="ECO:0000256" key="6">
    <source>
        <dbReference type="ARBA" id="ARBA00023136"/>
    </source>
</evidence>
<comment type="similarity">
    <text evidence="9">Belongs to the GTP-binding SRP family. FtsY subfamily.</text>
</comment>
<accession>A0ABQ5MHW1</accession>
<dbReference type="Proteomes" id="UP001143543">
    <property type="component" value="Unassembled WGS sequence"/>
</dbReference>
<dbReference type="PROSITE" id="PS00300">
    <property type="entry name" value="SRP54"/>
    <property type="match status" value="1"/>
</dbReference>
<dbReference type="InterPro" id="IPR003593">
    <property type="entry name" value="AAA+_ATPase"/>
</dbReference>
<evidence type="ECO:0000256" key="4">
    <source>
        <dbReference type="ARBA" id="ARBA00022801"/>
    </source>
</evidence>
<protein>
    <recommendedName>
        <fullName evidence="9">Signal recognition particle receptor FtsY</fullName>
        <shortName evidence="9">SRP receptor</shortName>
        <ecNumber evidence="9">3.6.5.4</ecNumber>
    </recommendedName>
</protein>
<reference evidence="11" key="1">
    <citation type="submission" date="2022-07" db="EMBL/GenBank/DDBJ databases">
        <title>Taxonomy of Novel Oxalotrophic and Methylotrophic Bacteria.</title>
        <authorList>
            <person name="Sahin N."/>
            <person name="Tani A."/>
        </authorList>
    </citation>
    <scope>NUCLEOTIDE SEQUENCE</scope>
    <source>
        <strain evidence="11">Y10</strain>
    </source>
</reference>
<keyword evidence="12" id="KW-1185">Reference proteome</keyword>
<feature type="binding site" evidence="9">
    <location>
        <begin position="123"/>
        <end position="130"/>
    </location>
    <ligand>
        <name>GTP</name>
        <dbReference type="ChEBI" id="CHEBI:37565"/>
    </ligand>
</feature>
<evidence type="ECO:0000256" key="5">
    <source>
        <dbReference type="ARBA" id="ARBA00023134"/>
    </source>
</evidence>